<protein>
    <submittedName>
        <fullName evidence="2">MarR family transcriptional regulator</fullName>
    </submittedName>
</protein>
<dbReference type="InterPro" id="IPR039422">
    <property type="entry name" value="MarR/SlyA-like"/>
</dbReference>
<feature type="domain" description="HTH marR-type" evidence="1">
    <location>
        <begin position="17"/>
        <end position="146"/>
    </location>
</feature>
<dbReference type="EMBL" id="JAUTXY010000001">
    <property type="protein sequence ID" value="MEE2056174.1"/>
    <property type="molecule type" value="Genomic_DNA"/>
</dbReference>
<gene>
    <name evidence="2" type="ORF">Q7514_01355</name>
</gene>
<accession>A0ABU7L4G2</accession>
<sequence length="170" mass="18715">MNGSMWDGRDDLADVITSDLSRRLSTATVLFHHAVAERLGLGPTDHKCLDLLYERGAMTGSELAAITGLTTGAVTGVVARLEKARHLTREPDPRDGRKQILRPVFDASPEIVEVFGSIRDDAAGLVAGFDDHELAAIAEFISRSIDFSYRRVAIMRTEAISRVKEKDHDR</sequence>
<dbReference type="Gene3D" id="1.10.10.10">
    <property type="entry name" value="Winged helix-like DNA-binding domain superfamily/Winged helix DNA-binding domain"/>
    <property type="match status" value="1"/>
</dbReference>
<dbReference type="PROSITE" id="PS50995">
    <property type="entry name" value="HTH_MARR_2"/>
    <property type="match status" value="1"/>
</dbReference>
<evidence type="ECO:0000313" key="3">
    <source>
        <dbReference type="Proteomes" id="UP001336020"/>
    </source>
</evidence>
<dbReference type="SMART" id="SM00347">
    <property type="entry name" value="HTH_MARR"/>
    <property type="match status" value="1"/>
</dbReference>
<organism evidence="2 3">
    <name type="scientific">Rhodococcus artemisiae</name>
    <dbReference type="NCBI Taxonomy" id="714159"/>
    <lineage>
        <taxon>Bacteria</taxon>
        <taxon>Bacillati</taxon>
        <taxon>Actinomycetota</taxon>
        <taxon>Actinomycetes</taxon>
        <taxon>Mycobacteriales</taxon>
        <taxon>Nocardiaceae</taxon>
        <taxon>Rhodococcus</taxon>
    </lineage>
</organism>
<dbReference type="Pfam" id="PF12802">
    <property type="entry name" value="MarR_2"/>
    <property type="match status" value="1"/>
</dbReference>
<dbReference type="PANTHER" id="PTHR33164">
    <property type="entry name" value="TRANSCRIPTIONAL REGULATOR, MARR FAMILY"/>
    <property type="match status" value="1"/>
</dbReference>
<reference evidence="2 3" key="1">
    <citation type="submission" date="2023-07" db="EMBL/GenBank/DDBJ databases">
        <authorList>
            <person name="Girao M."/>
            <person name="Carvalho M.F."/>
        </authorList>
    </citation>
    <scope>NUCLEOTIDE SEQUENCE [LARGE SCALE GENOMIC DNA]</scope>
    <source>
        <strain evidence="2 3">YIM65754</strain>
    </source>
</reference>
<comment type="caution">
    <text evidence="2">The sequence shown here is derived from an EMBL/GenBank/DDBJ whole genome shotgun (WGS) entry which is preliminary data.</text>
</comment>
<name>A0ABU7L4G2_9NOCA</name>
<dbReference type="PANTHER" id="PTHR33164:SF106">
    <property type="entry name" value="TRANSCRIPTIONAL REGULATORY PROTEIN"/>
    <property type="match status" value="1"/>
</dbReference>
<evidence type="ECO:0000313" key="2">
    <source>
        <dbReference type="EMBL" id="MEE2056174.1"/>
    </source>
</evidence>
<evidence type="ECO:0000259" key="1">
    <source>
        <dbReference type="PROSITE" id="PS50995"/>
    </source>
</evidence>
<dbReference type="Proteomes" id="UP001336020">
    <property type="component" value="Unassembled WGS sequence"/>
</dbReference>
<proteinExistence type="predicted"/>
<dbReference type="InterPro" id="IPR036388">
    <property type="entry name" value="WH-like_DNA-bd_sf"/>
</dbReference>
<dbReference type="InterPro" id="IPR036390">
    <property type="entry name" value="WH_DNA-bd_sf"/>
</dbReference>
<dbReference type="RefSeq" id="WP_330131476.1">
    <property type="nucleotide sequence ID" value="NZ_JAUTXY010000001.1"/>
</dbReference>
<dbReference type="SUPFAM" id="SSF46785">
    <property type="entry name" value="Winged helix' DNA-binding domain"/>
    <property type="match status" value="1"/>
</dbReference>
<dbReference type="InterPro" id="IPR000835">
    <property type="entry name" value="HTH_MarR-typ"/>
</dbReference>
<keyword evidence="3" id="KW-1185">Reference proteome</keyword>